<accession>A0A6B9XTF7</accession>
<dbReference type="AlphaFoldDB" id="A0A6B9XTF7"/>
<geneLocation type="mitochondrion" evidence="1"/>
<organism evidence="1">
    <name type="scientific">Picea sitchensis</name>
    <name type="common">Sitka spruce</name>
    <name type="synonym">Pinus sitchensis</name>
    <dbReference type="NCBI Taxonomy" id="3332"/>
    <lineage>
        <taxon>Eukaryota</taxon>
        <taxon>Viridiplantae</taxon>
        <taxon>Streptophyta</taxon>
        <taxon>Embryophyta</taxon>
        <taxon>Tracheophyta</taxon>
        <taxon>Spermatophyta</taxon>
        <taxon>Pinopsida</taxon>
        <taxon>Pinidae</taxon>
        <taxon>Conifers I</taxon>
        <taxon>Pinales</taxon>
        <taxon>Pinaceae</taxon>
        <taxon>Picea</taxon>
    </lineage>
</organism>
<evidence type="ECO:0000313" key="1">
    <source>
        <dbReference type="EMBL" id="QHR90328.1"/>
    </source>
</evidence>
<proteinExistence type="predicted"/>
<dbReference type="EMBL" id="MK697699">
    <property type="protein sequence ID" value="QHR90328.1"/>
    <property type="molecule type" value="Genomic_DNA"/>
</dbReference>
<reference evidence="1" key="1">
    <citation type="submission" date="2019-03" db="EMBL/GenBank/DDBJ databases">
        <title>Largest Complete Mitochondrial Genome of a Gymnosperm, Sitka Spruce (Picea sitchensis), Indicates Complex Physical Structure.</title>
        <authorList>
            <person name="Jackman S.D."/>
            <person name="Coombe L."/>
            <person name="Warren R."/>
            <person name="Kirk H."/>
            <person name="Trinh E."/>
            <person name="McLeod T."/>
            <person name="Pleasance S."/>
            <person name="Pandoh P."/>
            <person name="Zhao Y."/>
            <person name="Coope R."/>
            <person name="Bousquet J."/>
            <person name="Bohlmann J.C."/>
            <person name="Jones S.J.M."/>
            <person name="Birol I."/>
        </authorList>
    </citation>
    <scope>NUCLEOTIDE SEQUENCE</scope>
    <source>
        <strain evidence="1">Q903</strain>
    </source>
</reference>
<name>A0A6B9XTF7_PICSI</name>
<protein>
    <submittedName>
        <fullName evidence="1">Uncharacterized protein</fullName>
    </submittedName>
</protein>
<keyword evidence="1" id="KW-0496">Mitochondrion</keyword>
<gene>
    <name evidence="1" type="primary">orf04374</name>
    <name evidence="1" type="ORF">Q903MT_gene4351</name>
</gene>
<sequence>MLLPVSTVFTLAMTYIEPPATGTRSEMDYGSLSALELEDLQLDLRVWTRSNGNCFFNHR</sequence>